<keyword evidence="1" id="KW-0175">Coiled coil</keyword>
<evidence type="ECO:0000256" key="1">
    <source>
        <dbReference type="SAM" id="Coils"/>
    </source>
</evidence>
<dbReference type="RefSeq" id="XP_013892909.1">
    <property type="nucleotide sequence ID" value="XM_014037455.1"/>
</dbReference>
<organism evidence="2 3">
    <name type="scientific">Monoraphidium neglectum</name>
    <dbReference type="NCBI Taxonomy" id="145388"/>
    <lineage>
        <taxon>Eukaryota</taxon>
        <taxon>Viridiplantae</taxon>
        <taxon>Chlorophyta</taxon>
        <taxon>core chlorophytes</taxon>
        <taxon>Chlorophyceae</taxon>
        <taxon>CS clade</taxon>
        <taxon>Sphaeropleales</taxon>
        <taxon>Selenastraceae</taxon>
        <taxon>Monoraphidium</taxon>
    </lineage>
</organism>
<name>A0A0D2LQ70_9CHLO</name>
<evidence type="ECO:0000313" key="3">
    <source>
        <dbReference type="Proteomes" id="UP000054498"/>
    </source>
</evidence>
<protein>
    <submittedName>
        <fullName evidence="2">Uncharacterized protein</fullName>
    </submittedName>
</protein>
<accession>A0A0D2LQ70</accession>
<reference evidence="2 3" key="1">
    <citation type="journal article" date="2013" name="BMC Genomics">
        <title>Reconstruction of the lipid metabolism for the microalga Monoraphidium neglectum from its genome sequence reveals characteristics suitable for biofuel production.</title>
        <authorList>
            <person name="Bogen C."/>
            <person name="Al-Dilaimi A."/>
            <person name="Albersmeier A."/>
            <person name="Wichmann J."/>
            <person name="Grundmann M."/>
            <person name="Rupp O."/>
            <person name="Lauersen K.J."/>
            <person name="Blifernez-Klassen O."/>
            <person name="Kalinowski J."/>
            <person name="Goesmann A."/>
            <person name="Mussgnug J.H."/>
            <person name="Kruse O."/>
        </authorList>
    </citation>
    <scope>NUCLEOTIDE SEQUENCE [LARGE SCALE GENOMIC DNA]</scope>
    <source>
        <strain evidence="2 3">SAG 48.87</strain>
    </source>
</reference>
<dbReference type="AlphaFoldDB" id="A0A0D2LQ70"/>
<dbReference type="GeneID" id="25731600"/>
<feature type="coiled-coil region" evidence="1">
    <location>
        <begin position="1"/>
        <end position="63"/>
    </location>
</feature>
<proteinExistence type="predicted"/>
<dbReference type="KEGG" id="mng:MNEG_14074"/>
<gene>
    <name evidence="2" type="ORF">MNEG_14074</name>
</gene>
<keyword evidence="3" id="KW-1185">Reference proteome</keyword>
<dbReference type="EMBL" id="KK104455">
    <property type="protein sequence ID" value="KIY93889.1"/>
    <property type="molecule type" value="Genomic_DNA"/>
</dbReference>
<sequence length="98" mass="10641">MDKIKKESGALSSELNAYRQQAEAKLTSLAAARGLDAAARRELQELQLVMQAALAQVDVLARQAALADLLQHRLTQQEEVLAALQVVGRALCLLFVCL</sequence>
<dbReference type="Proteomes" id="UP000054498">
    <property type="component" value="Unassembled WGS sequence"/>
</dbReference>
<evidence type="ECO:0000313" key="2">
    <source>
        <dbReference type="EMBL" id="KIY93889.1"/>
    </source>
</evidence>